<feature type="transmembrane region" description="Helical" evidence="2">
    <location>
        <begin position="70"/>
        <end position="90"/>
    </location>
</feature>
<feature type="region of interest" description="Disordered" evidence="1">
    <location>
        <begin position="112"/>
        <end position="131"/>
    </location>
</feature>
<dbReference type="Proteomes" id="UP000289260">
    <property type="component" value="Chromosome"/>
</dbReference>
<gene>
    <name evidence="3" type="ORF">EVS81_03335</name>
</gene>
<keyword evidence="4" id="KW-1185">Reference proteome</keyword>
<proteinExistence type="predicted"/>
<dbReference type="EMBL" id="CP035806">
    <property type="protein sequence ID" value="QBE47977.1"/>
    <property type="molecule type" value="Genomic_DNA"/>
</dbReference>
<evidence type="ECO:0000256" key="1">
    <source>
        <dbReference type="SAM" id="MobiDB-lite"/>
    </source>
</evidence>
<organism evidence="3 4">
    <name type="scientific">Leucobacter triazinivorans</name>
    <dbReference type="NCBI Taxonomy" id="1784719"/>
    <lineage>
        <taxon>Bacteria</taxon>
        <taxon>Bacillati</taxon>
        <taxon>Actinomycetota</taxon>
        <taxon>Actinomycetes</taxon>
        <taxon>Micrococcales</taxon>
        <taxon>Microbacteriaceae</taxon>
        <taxon>Leucobacter</taxon>
    </lineage>
</organism>
<reference evidence="3 4" key="1">
    <citation type="submission" date="2019-02" db="EMBL/GenBank/DDBJ databases">
        <authorList>
            <person name="Sun L."/>
            <person name="Pan D."/>
            <person name="Wu X."/>
        </authorList>
    </citation>
    <scope>NUCLEOTIDE SEQUENCE [LARGE SCALE GENOMIC DNA]</scope>
    <source>
        <strain evidence="3 4">JW-1</strain>
    </source>
</reference>
<sequence>MSTDSRALEEGAPIDYEAFQVRPEFQEYKHRFRRFVFPLAAAFMVWFLLYVLLAAYAHDLMARPFLGLNIGLWFGLAQFVTTFGITMWYVSFANRKLDPATTELRAELERIADGSPGTVPGGSAETEEGPR</sequence>
<dbReference type="RefSeq" id="WP_130109126.1">
    <property type="nucleotide sequence ID" value="NZ_CP035806.1"/>
</dbReference>
<name>A0A4P6KCJ0_9MICO</name>
<keyword evidence="2" id="KW-0472">Membrane</keyword>
<dbReference type="Pfam" id="PF04341">
    <property type="entry name" value="DUF485"/>
    <property type="match status" value="1"/>
</dbReference>
<evidence type="ECO:0000256" key="2">
    <source>
        <dbReference type="SAM" id="Phobius"/>
    </source>
</evidence>
<keyword evidence="2" id="KW-1133">Transmembrane helix</keyword>
<dbReference type="InterPro" id="IPR007436">
    <property type="entry name" value="DUF485"/>
</dbReference>
<accession>A0A4P6KCJ0</accession>
<dbReference type="OrthoDB" id="3543412at2"/>
<keyword evidence="2" id="KW-0812">Transmembrane</keyword>
<dbReference type="PANTHER" id="PTHR38441:SF1">
    <property type="entry name" value="MEMBRANE PROTEIN"/>
    <property type="match status" value="1"/>
</dbReference>
<evidence type="ECO:0000313" key="3">
    <source>
        <dbReference type="EMBL" id="QBE47977.1"/>
    </source>
</evidence>
<feature type="transmembrane region" description="Helical" evidence="2">
    <location>
        <begin position="35"/>
        <end position="58"/>
    </location>
</feature>
<protein>
    <submittedName>
        <fullName evidence="3">DUF485 domain-containing protein</fullName>
    </submittedName>
</protein>
<dbReference type="AlphaFoldDB" id="A0A4P6KCJ0"/>
<dbReference type="KEGG" id="ltr:EVS81_03335"/>
<dbReference type="PANTHER" id="PTHR38441">
    <property type="entry name" value="INTEGRAL MEMBRANE PROTEIN-RELATED"/>
    <property type="match status" value="1"/>
</dbReference>
<evidence type="ECO:0000313" key="4">
    <source>
        <dbReference type="Proteomes" id="UP000289260"/>
    </source>
</evidence>